<dbReference type="InterPro" id="IPR047113">
    <property type="entry name" value="PA2G4/ARX1"/>
</dbReference>
<evidence type="ECO:0000313" key="3">
    <source>
        <dbReference type="EMBL" id="SAM01720.1"/>
    </source>
</evidence>
<dbReference type="PANTHER" id="PTHR10804">
    <property type="entry name" value="PROTEASE FAMILY M24 METHIONYL AMINOPEPTIDASE, AMINOPEPTIDASE P"/>
    <property type="match status" value="1"/>
</dbReference>
<dbReference type="OMA" id="GMGPYIG"/>
<evidence type="ECO:0000313" key="4">
    <source>
        <dbReference type="Proteomes" id="UP000078561"/>
    </source>
</evidence>
<dbReference type="PRINTS" id="PR00599">
    <property type="entry name" value="MAPEPTIDASE"/>
</dbReference>
<dbReference type="PANTHER" id="PTHR10804:SF11">
    <property type="entry name" value="PROLIFERATION-ASSOCIATED PROTEIN 2G4"/>
    <property type="match status" value="1"/>
</dbReference>
<accession>A0A168P3U1</accession>
<dbReference type="Gene3D" id="1.10.10.10">
    <property type="entry name" value="Winged helix-like DNA-binding domain superfamily/Winged helix DNA-binding domain"/>
    <property type="match status" value="1"/>
</dbReference>
<dbReference type="STRING" id="4829.A0A168P3U1"/>
<dbReference type="InterPro" id="IPR036390">
    <property type="entry name" value="WH_DNA-bd_sf"/>
</dbReference>
<dbReference type="FunFam" id="1.10.10.10:FF:000029">
    <property type="entry name" value="Proliferation-associated 2G4, a"/>
    <property type="match status" value="1"/>
</dbReference>
<evidence type="ECO:0000256" key="1">
    <source>
        <dbReference type="ARBA" id="ARBA00007319"/>
    </source>
</evidence>
<dbReference type="InterPro" id="IPR036388">
    <property type="entry name" value="WH-like_DNA-bd_sf"/>
</dbReference>
<dbReference type="InterPro" id="IPR000994">
    <property type="entry name" value="Pept_M24"/>
</dbReference>
<dbReference type="CDD" id="cd01089">
    <property type="entry name" value="PA2G4-like"/>
    <property type="match status" value="1"/>
</dbReference>
<keyword evidence="4" id="KW-1185">Reference proteome</keyword>
<dbReference type="OrthoDB" id="5876363at2759"/>
<dbReference type="InterPro" id="IPR001714">
    <property type="entry name" value="Pept_M24_MAP"/>
</dbReference>
<dbReference type="InParanoid" id="A0A168P3U1"/>
<proteinExistence type="inferred from homology"/>
<dbReference type="SUPFAM" id="SSF46785">
    <property type="entry name" value="Winged helix' DNA-binding domain"/>
    <property type="match status" value="1"/>
</dbReference>
<dbReference type="AlphaFoldDB" id="A0A168P3U1"/>
<gene>
    <name evidence="3" type="primary">ABSGL_07469.1 scaffold 8890</name>
</gene>
<dbReference type="InterPro" id="IPR036005">
    <property type="entry name" value="Creatinase/aminopeptidase-like"/>
</dbReference>
<dbReference type="Gene3D" id="3.90.230.10">
    <property type="entry name" value="Creatinase/methionine aminopeptidase superfamily"/>
    <property type="match status" value="1"/>
</dbReference>
<protein>
    <recommendedName>
        <fullName evidence="2">Peptidase M24 domain-containing protein</fullName>
    </recommendedName>
</protein>
<dbReference type="EMBL" id="LT553587">
    <property type="protein sequence ID" value="SAM01720.1"/>
    <property type="molecule type" value="Genomic_DNA"/>
</dbReference>
<feature type="domain" description="Peptidase M24" evidence="2">
    <location>
        <begin position="29"/>
        <end position="180"/>
    </location>
</feature>
<reference evidence="3" key="1">
    <citation type="submission" date="2016-04" db="EMBL/GenBank/DDBJ databases">
        <authorList>
            <person name="Evans L.H."/>
            <person name="Alamgir A."/>
            <person name="Owens N."/>
            <person name="Weber N.D."/>
            <person name="Virtaneva K."/>
            <person name="Barbian K."/>
            <person name="Babar A."/>
            <person name="Rosenke K."/>
        </authorList>
    </citation>
    <scope>NUCLEOTIDE SEQUENCE [LARGE SCALE GENOMIC DNA]</scope>
    <source>
        <strain evidence="3">CBS 101.48</strain>
    </source>
</reference>
<name>A0A168P3U1_ABSGL</name>
<organism evidence="3">
    <name type="scientific">Absidia glauca</name>
    <name type="common">Pin mould</name>
    <dbReference type="NCBI Taxonomy" id="4829"/>
    <lineage>
        <taxon>Eukaryota</taxon>
        <taxon>Fungi</taxon>
        <taxon>Fungi incertae sedis</taxon>
        <taxon>Mucoromycota</taxon>
        <taxon>Mucoromycotina</taxon>
        <taxon>Mucoromycetes</taxon>
        <taxon>Mucorales</taxon>
        <taxon>Cunninghamellaceae</taxon>
        <taxon>Absidia</taxon>
    </lineage>
</organism>
<evidence type="ECO:0000259" key="2">
    <source>
        <dbReference type="Pfam" id="PF00557"/>
    </source>
</evidence>
<dbReference type="Proteomes" id="UP000078561">
    <property type="component" value="Unassembled WGS sequence"/>
</dbReference>
<comment type="similarity">
    <text evidence="1">Belongs to the peptidase M24 family.</text>
</comment>
<dbReference type="Pfam" id="PF00557">
    <property type="entry name" value="Peptidase_M24"/>
    <property type="match status" value="1"/>
</dbReference>
<sequence length="406" mass="44782">MSGMELTTSYPPSKFESDNDLSNIAVVAKYKHAADIVNSILPEIISKVSPGVSVCDLCQYGDDLIEAMALQEYKNAERGIAFPTCISVNNLIQHVSPLLDNDYLLKAGDVVKIEMGAHIDGYLATAAHTAVVSLDLSQPITGPAADVVCATYYASEAAIRMMKPGVKASEITRIISEIAAYFRCKPVENTFSSTIKRFVIRGGNDIENGFPEDMIVQDLEKYDFEIQANQGYQVNVLLTTGDGKTKASEYKPFVYQRDVNKSYQLKMKAARAAFNEINQKHTVFPFATRAMSNNQTRLGLASLLNHELVTSLPVLRSSLTGDKVAHFKATVLITSTEALRLTLPQKLPFVHSQYCIPQPTNAAQVLSARSINQVKASKGLPELDVTFGERRVEVRNREKSFVGLWY</sequence>
<dbReference type="SUPFAM" id="SSF55920">
    <property type="entry name" value="Creatinase/aminopeptidase"/>
    <property type="match status" value="1"/>
</dbReference>